<dbReference type="RefSeq" id="WP_090812164.1">
    <property type="nucleotide sequence ID" value="NZ_FNKX01000004.1"/>
</dbReference>
<dbReference type="UniPathway" id="UPA00048">
    <property type="reaction ID" value="UER00071"/>
</dbReference>
<comment type="function">
    <text evidence="2 10">Catalyzes the isomerization between 2-isopropylmalate and 3-isopropylmalate, via the formation of 2-isopropylmaleate.</text>
</comment>
<dbReference type="GO" id="GO:0009098">
    <property type="term" value="P:L-leucine biosynthetic process"/>
    <property type="evidence" value="ECO:0007669"/>
    <property type="project" value="UniProtKB-UniRule"/>
</dbReference>
<evidence type="ECO:0000256" key="5">
    <source>
        <dbReference type="ARBA" id="ARBA00011271"/>
    </source>
</evidence>
<dbReference type="STRING" id="157910.SAMN05445850_7588"/>
<name>A0A1H1KFN7_9BURK</name>
<protein>
    <recommendedName>
        <fullName evidence="10">3-isopropylmalate dehydratase small subunit</fullName>
        <ecNumber evidence="10">4.2.1.33</ecNumber>
    </recommendedName>
    <alternativeName>
        <fullName evidence="10">Alpha-IPM isomerase</fullName>
        <shortName evidence="10">IPMI</shortName>
    </alternativeName>
    <alternativeName>
        <fullName evidence="10">Isopropylmalate isomerase</fullName>
    </alternativeName>
</protein>
<evidence type="ECO:0000256" key="4">
    <source>
        <dbReference type="ARBA" id="ARBA00009845"/>
    </source>
</evidence>
<keyword evidence="8 10" id="KW-0456">Lyase</keyword>
<dbReference type="InterPro" id="IPR050075">
    <property type="entry name" value="LeuD"/>
</dbReference>
<dbReference type="NCBIfam" id="NF002458">
    <property type="entry name" value="PRK01641.1"/>
    <property type="match status" value="1"/>
</dbReference>
<dbReference type="CDD" id="cd01577">
    <property type="entry name" value="IPMI_Swivel"/>
    <property type="match status" value="1"/>
</dbReference>
<dbReference type="AlphaFoldDB" id="A0A1H1KFN7"/>
<organism evidence="12 13">
    <name type="scientific">Paraburkholderia tuberum</name>
    <dbReference type="NCBI Taxonomy" id="157910"/>
    <lineage>
        <taxon>Bacteria</taxon>
        <taxon>Pseudomonadati</taxon>
        <taxon>Pseudomonadota</taxon>
        <taxon>Betaproteobacteria</taxon>
        <taxon>Burkholderiales</taxon>
        <taxon>Burkholderiaceae</taxon>
        <taxon>Paraburkholderia</taxon>
    </lineage>
</organism>
<dbReference type="NCBIfam" id="TIGR00171">
    <property type="entry name" value="leuD"/>
    <property type="match status" value="1"/>
</dbReference>
<comment type="catalytic activity">
    <reaction evidence="1 10">
        <text>(2R,3S)-3-isopropylmalate = (2S)-2-isopropylmalate</text>
        <dbReference type="Rhea" id="RHEA:32287"/>
        <dbReference type="ChEBI" id="CHEBI:1178"/>
        <dbReference type="ChEBI" id="CHEBI:35121"/>
        <dbReference type="EC" id="4.2.1.33"/>
    </reaction>
</comment>
<evidence type="ECO:0000259" key="11">
    <source>
        <dbReference type="Pfam" id="PF00694"/>
    </source>
</evidence>
<dbReference type="PANTHER" id="PTHR43345">
    <property type="entry name" value="3-ISOPROPYLMALATE DEHYDRATASE SMALL SUBUNIT 2-RELATED-RELATED"/>
    <property type="match status" value="1"/>
</dbReference>
<keyword evidence="6 10" id="KW-0432">Leucine biosynthesis</keyword>
<dbReference type="Pfam" id="PF00694">
    <property type="entry name" value="Aconitase_C"/>
    <property type="match status" value="1"/>
</dbReference>
<dbReference type="InterPro" id="IPR004431">
    <property type="entry name" value="3-IsopropMal_deHydase_ssu"/>
</dbReference>
<dbReference type="PANTHER" id="PTHR43345:SF5">
    <property type="entry name" value="3-ISOPROPYLMALATE DEHYDRATASE SMALL SUBUNIT"/>
    <property type="match status" value="1"/>
</dbReference>
<dbReference type="InterPro" id="IPR000573">
    <property type="entry name" value="AconitaseA/IPMdHydase_ssu_swvl"/>
</dbReference>
<sequence length="210" mass="23619">MQPFVTHTGIAVPLERDNVDTDAIMPKQFMKAIARTGFGPYVFDEWRFEDSGYYGKPATERLPKPDFVLNRPRYAGASILLAGRNFGCGSSREHAPWALQQYGFRVLIARSFADIFYNNCCKNGMLPVVLTGDEISYLFKAVDKTPGYQLCVDLLRRSVSASDGFHAHFDMELAQRTHLIEGIDEVGATLKHAEEITNFEATYLGGRPWL</sequence>
<keyword evidence="13" id="KW-1185">Reference proteome</keyword>
<dbReference type="EMBL" id="FNKX01000004">
    <property type="protein sequence ID" value="SDR61158.1"/>
    <property type="molecule type" value="Genomic_DNA"/>
</dbReference>
<dbReference type="EC" id="4.2.1.33" evidence="10"/>
<evidence type="ECO:0000256" key="8">
    <source>
        <dbReference type="ARBA" id="ARBA00023239"/>
    </source>
</evidence>
<keyword evidence="7 10" id="KW-0028">Amino-acid biosynthesis</keyword>
<feature type="domain" description="Aconitase A/isopropylmalate dehydratase small subunit swivel" evidence="11">
    <location>
        <begin position="1"/>
        <end position="130"/>
    </location>
</feature>
<evidence type="ECO:0000256" key="1">
    <source>
        <dbReference type="ARBA" id="ARBA00000491"/>
    </source>
</evidence>
<evidence type="ECO:0000313" key="12">
    <source>
        <dbReference type="EMBL" id="SDR61158.1"/>
    </source>
</evidence>
<evidence type="ECO:0000256" key="2">
    <source>
        <dbReference type="ARBA" id="ARBA00002695"/>
    </source>
</evidence>
<dbReference type="GO" id="GO:0009316">
    <property type="term" value="C:3-isopropylmalate dehydratase complex"/>
    <property type="evidence" value="ECO:0007669"/>
    <property type="project" value="InterPro"/>
</dbReference>
<proteinExistence type="inferred from homology"/>
<comment type="similarity">
    <text evidence="4 10">Belongs to the LeuD family. LeuD type 1 subfamily.</text>
</comment>
<evidence type="ECO:0000313" key="13">
    <source>
        <dbReference type="Proteomes" id="UP000199365"/>
    </source>
</evidence>
<evidence type="ECO:0000256" key="6">
    <source>
        <dbReference type="ARBA" id="ARBA00022430"/>
    </source>
</evidence>
<comment type="subunit">
    <text evidence="5 10">Heterodimer of LeuC and LeuD.</text>
</comment>
<dbReference type="Gene3D" id="3.20.19.10">
    <property type="entry name" value="Aconitase, domain 4"/>
    <property type="match status" value="1"/>
</dbReference>
<evidence type="ECO:0000256" key="9">
    <source>
        <dbReference type="ARBA" id="ARBA00023304"/>
    </source>
</evidence>
<dbReference type="InterPro" id="IPR015928">
    <property type="entry name" value="Aconitase/3IPM_dehydase_swvl"/>
</dbReference>
<dbReference type="GO" id="GO:0003861">
    <property type="term" value="F:3-isopropylmalate dehydratase activity"/>
    <property type="evidence" value="ECO:0007669"/>
    <property type="project" value="UniProtKB-UniRule"/>
</dbReference>
<dbReference type="Proteomes" id="UP000199365">
    <property type="component" value="Unassembled WGS sequence"/>
</dbReference>
<evidence type="ECO:0000256" key="10">
    <source>
        <dbReference type="HAMAP-Rule" id="MF_01031"/>
    </source>
</evidence>
<evidence type="ECO:0000256" key="3">
    <source>
        <dbReference type="ARBA" id="ARBA00004729"/>
    </source>
</evidence>
<dbReference type="HAMAP" id="MF_01031">
    <property type="entry name" value="LeuD_type1"/>
    <property type="match status" value="1"/>
</dbReference>
<reference evidence="13" key="1">
    <citation type="submission" date="2016-10" db="EMBL/GenBank/DDBJ databases">
        <authorList>
            <person name="Varghese N."/>
            <person name="Submissions S."/>
        </authorList>
    </citation>
    <scope>NUCLEOTIDE SEQUENCE [LARGE SCALE GENOMIC DNA]</scope>
    <source>
        <strain evidence="13">DUS833</strain>
    </source>
</reference>
<keyword evidence="9 10" id="KW-0100">Branched-chain amino acid biosynthesis</keyword>
<accession>A0A1H1KFN7</accession>
<evidence type="ECO:0000256" key="7">
    <source>
        <dbReference type="ARBA" id="ARBA00022605"/>
    </source>
</evidence>
<comment type="pathway">
    <text evidence="3 10">Amino-acid biosynthesis; L-leucine biosynthesis; L-leucine from 3-methyl-2-oxobutanoate: step 2/4.</text>
</comment>
<dbReference type="InterPro" id="IPR033940">
    <property type="entry name" value="IPMI_Swivel"/>
</dbReference>
<dbReference type="SUPFAM" id="SSF52016">
    <property type="entry name" value="LeuD/IlvD-like"/>
    <property type="match status" value="1"/>
</dbReference>
<gene>
    <name evidence="10" type="primary">leuD</name>
    <name evidence="12" type="ORF">SAMN05445850_7588</name>
</gene>
<dbReference type="FunFam" id="3.20.19.10:FF:000003">
    <property type="entry name" value="3-isopropylmalate dehydratase small subunit"/>
    <property type="match status" value="1"/>
</dbReference>